<dbReference type="InterPro" id="IPR015433">
    <property type="entry name" value="PI3/4_kinase"/>
</dbReference>
<evidence type="ECO:0000313" key="7">
    <source>
        <dbReference type="EMBL" id="OQR88833.1"/>
    </source>
</evidence>
<dbReference type="PROSITE" id="PS50290">
    <property type="entry name" value="PI3_4_KINASE_3"/>
    <property type="match status" value="1"/>
</dbReference>
<dbReference type="InterPro" id="IPR057754">
    <property type="entry name" value="PI4-kinase_beta/PIK1_cat"/>
</dbReference>
<dbReference type="InterPro" id="IPR018936">
    <property type="entry name" value="PI3/4_kinase_CS"/>
</dbReference>
<comment type="caution">
    <text evidence="7">The sequence shown here is derived from an EMBL/GenBank/DDBJ whole genome shotgun (WGS) entry which is preliminary data.</text>
</comment>
<feature type="domain" description="PI3K/PI4K catalytic" evidence="6">
    <location>
        <begin position="502"/>
        <end position="771"/>
    </location>
</feature>
<keyword evidence="4 7" id="KW-0418">Kinase</keyword>
<dbReference type="CDD" id="cd05168">
    <property type="entry name" value="PI4Kc_III_beta"/>
    <property type="match status" value="1"/>
</dbReference>
<dbReference type="Gene3D" id="3.30.1010.10">
    <property type="entry name" value="Phosphatidylinositol 3-kinase Catalytic Subunit, Chain A, domain 4"/>
    <property type="match status" value="1"/>
</dbReference>
<dbReference type="PROSITE" id="PS00916">
    <property type="entry name" value="PI3_4_KINASE_2"/>
    <property type="match status" value="1"/>
</dbReference>
<reference evidence="7 8" key="1">
    <citation type="journal article" date="2014" name="Genome Biol. Evol.">
        <title>The secreted proteins of Achlya hypogyna and Thraustotheca clavata identify the ancestral oomycete secretome and reveal gene acquisitions by horizontal gene transfer.</title>
        <authorList>
            <person name="Misner I."/>
            <person name="Blouin N."/>
            <person name="Leonard G."/>
            <person name="Richards T.A."/>
            <person name="Lane C.E."/>
        </authorList>
    </citation>
    <scope>NUCLEOTIDE SEQUENCE [LARGE SCALE GENOMIC DNA]</scope>
    <source>
        <strain evidence="7 8">ATCC 34112</strain>
    </source>
</reference>
<dbReference type="SMART" id="SM00146">
    <property type="entry name" value="PI3Kc"/>
    <property type="match status" value="1"/>
</dbReference>
<organism evidence="7 8">
    <name type="scientific">Thraustotheca clavata</name>
    <dbReference type="NCBI Taxonomy" id="74557"/>
    <lineage>
        <taxon>Eukaryota</taxon>
        <taxon>Sar</taxon>
        <taxon>Stramenopiles</taxon>
        <taxon>Oomycota</taxon>
        <taxon>Saprolegniomycetes</taxon>
        <taxon>Saprolegniales</taxon>
        <taxon>Achlyaceae</taxon>
        <taxon>Thraustotheca</taxon>
    </lineage>
</organism>
<keyword evidence="3" id="KW-0808">Transferase</keyword>
<name>A0A1V9YTD1_9STRA</name>
<dbReference type="Pfam" id="PF00454">
    <property type="entry name" value="PI3_PI4_kinase"/>
    <property type="match status" value="1"/>
</dbReference>
<comment type="catalytic activity">
    <reaction evidence="1">
        <text>a 1,2-diacyl-sn-glycero-3-phospho-(1D-myo-inositol) + ATP = a 1,2-diacyl-sn-glycero-3-phospho-(1D-myo-inositol 4-phosphate) + ADP + H(+)</text>
        <dbReference type="Rhea" id="RHEA:19877"/>
        <dbReference type="ChEBI" id="CHEBI:15378"/>
        <dbReference type="ChEBI" id="CHEBI:30616"/>
        <dbReference type="ChEBI" id="CHEBI:57880"/>
        <dbReference type="ChEBI" id="CHEBI:58178"/>
        <dbReference type="ChEBI" id="CHEBI:456216"/>
        <dbReference type="EC" id="2.7.1.67"/>
    </reaction>
</comment>
<keyword evidence="8" id="KW-1185">Reference proteome</keyword>
<evidence type="ECO:0000259" key="5">
    <source>
        <dbReference type="PROSITE" id="PS50003"/>
    </source>
</evidence>
<dbReference type="InterPro" id="IPR000403">
    <property type="entry name" value="PI3/4_kinase_cat_dom"/>
</dbReference>
<dbReference type="Gene3D" id="1.10.1070.11">
    <property type="entry name" value="Phosphatidylinositol 3-/4-kinase, catalytic domain"/>
    <property type="match status" value="1"/>
</dbReference>
<dbReference type="CDD" id="cd00821">
    <property type="entry name" value="PH"/>
    <property type="match status" value="1"/>
</dbReference>
<evidence type="ECO:0000313" key="8">
    <source>
        <dbReference type="Proteomes" id="UP000243217"/>
    </source>
</evidence>
<gene>
    <name evidence="7" type="ORF">THRCLA_10071</name>
</gene>
<dbReference type="PANTHER" id="PTHR10048">
    <property type="entry name" value="PHOSPHATIDYLINOSITOL KINASE"/>
    <property type="match status" value="1"/>
</dbReference>
<dbReference type="InterPro" id="IPR011009">
    <property type="entry name" value="Kinase-like_dom_sf"/>
</dbReference>
<evidence type="ECO:0000259" key="6">
    <source>
        <dbReference type="PROSITE" id="PS50290"/>
    </source>
</evidence>
<dbReference type="PROSITE" id="PS50003">
    <property type="entry name" value="PH_DOMAIN"/>
    <property type="match status" value="1"/>
</dbReference>
<dbReference type="InterPro" id="IPR036940">
    <property type="entry name" value="PI3/4_kinase_cat_sf"/>
</dbReference>
<protein>
    <recommendedName>
        <fullName evidence="2">1-phosphatidylinositol 4-kinase</fullName>
        <ecNumber evidence="2">2.7.1.67</ecNumber>
    </recommendedName>
</protein>
<dbReference type="PANTHER" id="PTHR10048:SF22">
    <property type="entry name" value="PHOSPHATIDYLINOSITOL 4-KINASE BETA"/>
    <property type="match status" value="1"/>
</dbReference>
<dbReference type="SUPFAM" id="SSF50729">
    <property type="entry name" value="PH domain-like"/>
    <property type="match status" value="1"/>
</dbReference>
<dbReference type="GO" id="GO:0005737">
    <property type="term" value="C:cytoplasm"/>
    <property type="evidence" value="ECO:0007669"/>
    <property type="project" value="TreeGrafter"/>
</dbReference>
<proteinExistence type="predicted"/>
<dbReference type="FunFam" id="1.10.1070.11:FF:000016">
    <property type="entry name" value="PIK1p Phosphatidylinositol 4-kinase"/>
    <property type="match status" value="1"/>
</dbReference>
<dbReference type="GO" id="GO:0004430">
    <property type="term" value="F:1-phosphatidylinositol 4-kinase activity"/>
    <property type="evidence" value="ECO:0007669"/>
    <property type="project" value="UniProtKB-EC"/>
</dbReference>
<dbReference type="GO" id="GO:0016020">
    <property type="term" value="C:membrane"/>
    <property type="evidence" value="ECO:0007669"/>
    <property type="project" value="TreeGrafter"/>
</dbReference>
<evidence type="ECO:0000256" key="3">
    <source>
        <dbReference type="ARBA" id="ARBA00022679"/>
    </source>
</evidence>
<dbReference type="SUPFAM" id="SSF56112">
    <property type="entry name" value="Protein kinase-like (PK-like)"/>
    <property type="match status" value="1"/>
</dbReference>
<dbReference type="AlphaFoldDB" id="A0A1V9YTD1"/>
<dbReference type="GO" id="GO:0046854">
    <property type="term" value="P:phosphatidylinositol phosphate biosynthetic process"/>
    <property type="evidence" value="ECO:0007669"/>
    <property type="project" value="InterPro"/>
</dbReference>
<dbReference type="SMART" id="SM00233">
    <property type="entry name" value="PH"/>
    <property type="match status" value="1"/>
</dbReference>
<sequence length="787" mass="90164">MDDVNNGEDMARIEGYLCVKLHMRRKRYCVLNGRMLALYTSKEEAKARVPRMQYSVIAVKDMDELEKGTKETLVGSGAYTNALIVSTVKSKVLVIEAETKTEKQRWLHAMMSLNFCSQDDEKELIRQSLSQPDFDGHLAVALLYKYRHNAIATDLIVDELAQYATKNIDDVEFYIQQIVHLLVHSDTKRNTEKLVHLLLSICKGQGYVEHLGNSIHLALQLFWLLESMIHDCKNTPSYNLVALLLMSIEAKVVNQHFEQVHQLYDDVPGLRETILNNVESSSEVEKKALLNWVESERHKRYKYFHEERDFIKAITDISETMRQVEPRELRKQALPGHLAALKIPEKAYIPLGRASDPFCHVLRVLPNEGTVFSTHSRAPCLICFEILQEGNQKTNTELERIDEMPLSPVNLLLSPKHFSGSSSVTDDEGDVYRLIQSYFPAIFSTVENDDHDDDVDQVSSIKQLVDDNIHSTIMRRSSKNAYEMGLAKLMIVDTNAFGESWNDKKKRLQTASPDGHRPGWDLISVISKSNDDMRQEVFALQLIAKFRDIFASSNLPLWLRSYRIVSTGNSTGLIETINDAQSLDALKKRKDYKSLRIHFERTYGDPTSNSFRTAQRNFLHSLAAYSLVSYILQIKDRHNGNILIDTDGRLIHIDFGFLLGIAPGGNWSLESQPPFKLTKEMVEVLGGMSSPMFAKFVQLFTLGFIALQRNAEKIITLVEIMMHKSTFPCFQNRDVLRELTKLRERFAESLTIDQTVKLAMKLIKLSYKNKWTKRYDKFQKITNGIMP</sequence>
<dbReference type="Gene3D" id="2.30.29.30">
    <property type="entry name" value="Pleckstrin-homology domain (PH domain)/Phosphotyrosine-binding domain (PTB)"/>
    <property type="match status" value="1"/>
</dbReference>
<evidence type="ECO:0000256" key="1">
    <source>
        <dbReference type="ARBA" id="ARBA00001686"/>
    </source>
</evidence>
<dbReference type="InterPro" id="IPR011993">
    <property type="entry name" value="PH-like_dom_sf"/>
</dbReference>
<accession>A0A1V9YTD1</accession>
<dbReference type="STRING" id="74557.A0A1V9YTD1"/>
<evidence type="ECO:0000256" key="4">
    <source>
        <dbReference type="ARBA" id="ARBA00022777"/>
    </source>
</evidence>
<dbReference type="EC" id="2.7.1.67" evidence="2"/>
<dbReference type="Proteomes" id="UP000243217">
    <property type="component" value="Unassembled WGS sequence"/>
</dbReference>
<dbReference type="OrthoDB" id="10264149at2759"/>
<dbReference type="EMBL" id="JNBS01002985">
    <property type="protein sequence ID" value="OQR88833.1"/>
    <property type="molecule type" value="Genomic_DNA"/>
</dbReference>
<evidence type="ECO:0000256" key="2">
    <source>
        <dbReference type="ARBA" id="ARBA00012169"/>
    </source>
</evidence>
<feature type="domain" description="PH" evidence="5">
    <location>
        <begin position="10"/>
        <end position="115"/>
    </location>
</feature>
<dbReference type="Pfam" id="PF00169">
    <property type="entry name" value="PH"/>
    <property type="match status" value="1"/>
</dbReference>
<dbReference type="GO" id="GO:0048015">
    <property type="term" value="P:phosphatidylinositol-mediated signaling"/>
    <property type="evidence" value="ECO:0007669"/>
    <property type="project" value="TreeGrafter"/>
</dbReference>
<dbReference type="InterPro" id="IPR001849">
    <property type="entry name" value="PH_domain"/>
</dbReference>